<dbReference type="InterPro" id="IPR058331">
    <property type="entry name" value="DUF8018"/>
</dbReference>
<evidence type="ECO:0000313" key="3">
    <source>
        <dbReference type="EMBL" id="KAJ8435508.1"/>
    </source>
</evidence>
<feature type="domain" description="DUF8018" evidence="2">
    <location>
        <begin position="81"/>
        <end position="182"/>
    </location>
</feature>
<comment type="caution">
    <text evidence="3">The sequence shown here is derived from an EMBL/GenBank/DDBJ whole genome shotgun (WGS) entry which is preliminary data.</text>
</comment>
<evidence type="ECO:0000313" key="4">
    <source>
        <dbReference type="Proteomes" id="UP001153076"/>
    </source>
</evidence>
<dbReference type="Pfam" id="PF26057">
    <property type="entry name" value="DUF8018"/>
    <property type="match status" value="1"/>
</dbReference>
<feature type="region of interest" description="Disordered" evidence="1">
    <location>
        <begin position="30"/>
        <end position="79"/>
    </location>
</feature>
<accession>A0A9Q1QAX2</accession>
<evidence type="ECO:0000256" key="1">
    <source>
        <dbReference type="SAM" id="MobiDB-lite"/>
    </source>
</evidence>
<organism evidence="3 4">
    <name type="scientific">Carnegiea gigantea</name>
    <dbReference type="NCBI Taxonomy" id="171969"/>
    <lineage>
        <taxon>Eukaryota</taxon>
        <taxon>Viridiplantae</taxon>
        <taxon>Streptophyta</taxon>
        <taxon>Embryophyta</taxon>
        <taxon>Tracheophyta</taxon>
        <taxon>Spermatophyta</taxon>
        <taxon>Magnoliopsida</taxon>
        <taxon>eudicotyledons</taxon>
        <taxon>Gunneridae</taxon>
        <taxon>Pentapetalae</taxon>
        <taxon>Caryophyllales</taxon>
        <taxon>Cactineae</taxon>
        <taxon>Cactaceae</taxon>
        <taxon>Cactoideae</taxon>
        <taxon>Echinocereeae</taxon>
        <taxon>Carnegiea</taxon>
    </lineage>
</organism>
<protein>
    <recommendedName>
        <fullName evidence="2">DUF8018 domain-containing protein</fullName>
    </recommendedName>
</protein>
<dbReference type="InterPro" id="IPR052694">
    <property type="entry name" value="Mt_uS3-like"/>
</dbReference>
<evidence type="ECO:0000259" key="2">
    <source>
        <dbReference type="Pfam" id="PF26057"/>
    </source>
</evidence>
<dbReference type="OrthoDB" id="1674685at2759"/>
<dbReference type="Proteomes" id="UP001153076">
    <property type="component" value="Unassembled WGS sequence"/>
</dbReference>
<dbReference type="PANTHER" id="PTHR35289:SF1">
    <property type="entry name" value="ATP SYNTHASE 9 MITOCHONDRIAL-RELATED"/>
    <property type="match status" value="1"/>
</dbReference>
<feature type="compositionally biased region" description="Polar residues" evidence="1">
    <location>
        <begin position="66"/>
        <end position="75"/>
    </location>
</feature>
<feature type="compositionally biased region" description="Low complexity" evidence="1">
    <location>
        <begin position="30"/>
        <end position="43"/>
    </location>
</feature>
<sequence length="483" mass="52997">MMLPGGEGTSSSANYNESFFINVLLEGRPTGTETESVETGTSVNQAEYGRLPPANQVAPRGDEAGPSNQPPQEVSLQYHPDEVIGGDSIRSIERRLLSNKTFPSAHDIYMARINAEDLFEAKVEIIKLMAGLDPTGDWLGRGARALDNPRTATGEESFERLRAFLDDLNQGGKGSETFVKLKGRIVISNHFIPTIPNATQPVSRGGEVGFSDRSRAALVVMLRLQNRDWVSILKHTGSGGASGDSGPVEVILLSHNRSRANHSLLILLGLLFLLSESTFRAASSGLERTMPIAGKTSLCVLELRLPLGRVSYFRPITFQIPCFQALDFVTSQLCPSNHRQQSVNRLQYRDIAPMSVGFVNKEKRWHVPGSYLSGHSRTVRAYSDSIALTAPIASTGGNAVASDHQLELNRRFGYKRILFIDRRSNRRVLLAASFVTPLSATSHKPAASVRERERGGALWLAREGFTIYSGFERNCEKDAQSES</sequence>
<dbReference type="PANTHER" id="PTHR35289">
    <property type="entry name" value="TRANSMEMBRANE PROTEIN"/>
    <property type="match status" value="1"/>
</dbReference>
<proteinExistence type="predicted"/>
<reference evidence="3" key="1">
    <citation type="submission" date="2022-04" db="EMBL/GenBank/DDBJ databases">
        <title>Carnegiea gigantea Genome sequencing and assembly v2.</title>
        <authorList>
            <person name="Copetti D."/>
            <person name="Sanderson M.J."/>
            <person name="Burquez A."/>
            <person name="Wojciechowski M.F."/>
        </authorList>
    </citation>
    <scope>NUCLEOTIDE SEQUENCE</scope>
    <source>
        <strain evidence="3">SGP5-SGP5p</strain>
        <tissue evidence="3">Aerial part</tissue>
    </source>
</reference>
<dbReference type="EMBL" id="JAKOGI010000409">
    <property type="protein sequence ID" value="KAJ8435508.1"/>
    <property type="molecule type" value="Genomic_DNA"/>
</dbReference>
<keyword evidence="4" id="KW-1185">Reference proteome</keyword>
<dbReference type="AlphaFoldDB" id="A0A9Q1QAX2"/>
<gene>
    <name evidence="3" type="ORF">Cgig2_010055</name>
</gene>
<name>A0A9Q1QAX2_9CARY</name>